<gene>
    <name evidence="2" type="ORF">E6K80_02825</name>
</gene>
<dbReference type="Proteomes" id="UP000319836">
    <property type="component" value="Unassembled WGS sequence"/>
</dbReference>
<feature type="region of interest" description="Disordered" evidence="1">
    <location>
        <begin position="1"/>
        <end position="23"/>
    </location>
</feature>
<evidence type="ECO:0000313" key="3">
    <source>
        <dbReference type="Proteomes" id="UP000319836"/>
    </source>
</evidence>
<evidence type="ECO:0000256" key="1">
    <source>
        <dbReference type="SAM" id="MobiDB-lite"/>
    </source>
</evidence>
<sequence length="61" mass="7141">MTHPLNGTLTQEESIQEHETRSDPLVAENAELRHALEEAHTRLEFKTRALRILLIRDRHES</sequence>
<feature type="compositionally biased region" description="Polar residues" evidence="1">
    <location>
        <begin position="1"/>
        <end position="13"/>
    </location>
</feature>
<accession>A0A538U956</accession>
<protein>
    <recommendedName>
        <fullName evidence="4">Transposase</fullName>
    </recommendedName>
</protein>
<proteinExistence type="predicted"/>
<name>A0A538U956_UNCEI</name>
<comment type="caution">
    <text evidence="2">The sequence shown here is derived from an EMBL/GenBank/DDBJ whole genome shotgun (WGS) entry which is preliminary data.</text>
</comment>
<reference evidence="2 3" key="1">
    <citation type="journal article" date="2019" name="Nat. Microbiol.">
        <title>Mediterranean grassland soil C-N compound turnover is dependent on rainfall and depth, and is mediated by genomically divergent microorganisms.</title>
        <authorList>
            <person name="Diamond S."/>
            <person name="Andeer P.F."/>
            <person name="Li Z."/>
            <person name="Crits-Christoph A."/>
            <person name="Burstein D."/>
            <person name="Anantharaman K."/>
            <person name="Lane K.R."/>
            <person name="Thomas B.C."/>
            <person name="Pan C."/>
            <person name="Northen T.R."/>
            <person name="Banfield J.F."/>
        </authorList>
    </citation>
    <scope>NUCLEOTIDE SEQUENCE [LARGE SCALE GENOMIC DNA]</scope>
    <source>
        <strain evidence="2">WS_10</strain>
    </source>
</reference>
<dbReference type="AlphaFoldDB" id="A0A538U956"/>
<evidence type="ECO:0008006" key="4">
    <source>
        <dbReference type="Google" id="ProtNLM"/>
    </source>
</evidence>
<evidence type="ECO:0000313" key="2">
    <source>
        <dbReference type="EMBL" id="TMQ72433.1"/>
    </source>
</evidence>
<organism evidence="2 3">
    <name type="scientific">Eiseniibacteriota bacterium</name>
    <dbReference type="NCBI Taxonomy" id="2212470"/>
    <lineage>
        <taxon>Bacteria</taxon>
        <taxon>Candidatus Eiseniibacteriota</taxon>
    </lineage>
</organism>
<dbReference type="EMBL" id="VBPA01000060">
    <property type="protein sequence ID" value="TMQ72433.1"/>
    <property type="molecule type" value="Genomic_DNA"/>
</dbReference>